<comment type="similarity">
    <text evidence="1 2 3">Belongs to the glutamine synthetase family.</text>
</comment>
<organism evidence="6 7">
    <name type="scientific">Spirochaeta africana (strain ATCC 700263 / DSM 8902 / Z-7692)</name>
    <dbReference type="NCBI Taxonomy" id="889378"/>
    <lineage>
        <taxon>Bacteria</taxon>
        <taxon>Pseudomonadati</taxon>
        <taxon>Spirochaetota</taxon>
        <taxon>Spirochaetia</taxon>
        <taxon>Spirochaetales</taxon>
        <taxon>Spirochaetaceae</taxon>
        <taxon>Spirochaeta</taxon>
    </lineage>
</organism>
<dbReference type="PROSITE" id="PS51987">
    <property type="entry name" value="GS_CATALYTIC"/>
    <property type="match status" value="1"/>
</dbReference>
<keyword evidence="7" id="KW-1185">Reference proteome</keyword>
<dbReference type="Proteomes" id="UP000007383">
    <property type="component" value="Chromosome"/>
</dbReference>
<dbReference type="PANTHER" id="PTHR43407:SF1">
    <property type="entry name" value="LENGSIN"/>
    <property type="match status" value="1"/>
</dbReference>
<dbReference type="InterPro" id="IPR008147">
    <property type="entry name" value="Gln_synt_N"/>
</dbReference>
<dbReference type="EMBL" id="CP003282">
    <property type="protein sequence ID" value="AFG37278.1"/>
    <property type="molecule type" value="Genomic_DNA"/>
</dbReference>
<dbReference type="OrthoDB" id="9807095at2"/>
<dbReference type="STRING" id="889378.Spiaf_1199"/>
<dbReference type="PANTHER" id="PTHR43407">
    <property type="entry name" value="GLUTAMINE SYNTHETASE"/>
    <property type="match status" value="1"/>
</dbReference>
<protein>
    <submittedName>
        <fullName evidence="6">Glutamine synthetase</fullName>
    </submittedName>
</protein>
<dbReference type="InterPro" id="IPR014746">
    <property type="entry name" value="Gln_synth/guanido_kin_cat_dom"/>
</dbReference>
<feature type="domain" description="GS beta-grasp" evidence="4">
    <location>
        <begin position="11"/>
        <end position="94"/>
    </location>
</feature>
<dbReference type="SMART" id="SM01230">
    <property type="entry name" value="Gln-synt_C"/>
    <property type="match status" value="1"/>
</dbReference>
<feature type="domain" description="GS catalytic" evidence="5">
    <location>
        <begin position="101"/>
        <end position="452"/>
    </location>
</feature>
<evidence type="ECO:0000313" key="6">
    <source>
        <dbReference type="EMBL" id="AFG37278.1"/>
    </source>
</evidence>
<dbReference type="PROSITE" id="PS51986">
    <property type="entry name" value="GS_BETA_GRASP"/>
    <property type="match status" value="1"/>
</dbReference>
<dbReference type="GO" id="GO:0016020">
    <property type="term" value="C:membrane"/>
    <property type="evidence" value="ECO:0007669"/>
    <property type="project" value="TreeGrafter"/>
</dbReference>
<dbReference type="SUPFAM" id="SSF55931">
    <property type="entry name" value="Glutamine synthetase/guanido kinase"/>
    <property type="match status" value="1"/>
</dbReference>
<dbReference type="Pfam" id="PF00120">
    <property type="entry name" value="Gln-synt_C"/>
    <property type="match status" value="1"/>
</dbReference>
<evidence type="ECO:0000259" key="5">
    <source>
        <dbReference type="PROSITE" id="PS51987"/>
    </source>
</evidence>
<dbReference type="RefSeq" id="WP_014455267.1">
    <property type="nucleotide sequence ID" value="NC_017098.1"/>
</dbReference>
<dbReference type="HOGENOM" id="CLU_017290_1_2_12"/>
<dbReference type="KEGG" id="sfc:Spiaf_1199"/>
<proteinExistence type="inferred from homology"/>
<reference evidence="7" key="1">
    <citation type="journal article" date="2013" name="Stand. Genomic Sci.">
        <title>Complete genome sequence of the halophilic bacterium Spirochaeta africana type strain (Z-7692(T)) from the alkaline Lake Magadi in the East African Rift.</title>
        <authorList>
            <person name="Liolos K."/>
            <person name="Abt B."/>
            <person name="Scheuner C."/>
            <person name="Teshima H."/>
            <person name="Held B."/>
            <person name="Lapidus A."/>
            <person name="Nolan M."/>
            <person name="Lucas S."/>
            <person name="Deshpande S."/>
            <person name="Cheng J.F."/>
            <person name="Tapia R."/>
            <person name="Goodwin L.A."/>
            <person name="Pitluck S."/>
            <person name="Pagani I."/>
            <person name="Ivanova N."/>
            <person name="Mavromatis K."/>
            <person name="Mikhailova N."/>
            <person name="Huntemann M."/>
            <person name="Pati A."/>
            <person name="Chen A."/>
            <person name="Palaniappan K."/>
            <person name="Land M."/>
            <person name="Rohde M."/>
            <person name="Tindall B.J."/>
            <person name="Detter J.C."/>
            <person name="Goker M."/>
            <person name="Bristow J."/>
            <person name="Eisen J.A."/>
            <person name="Markowitz V."/>
            <person name="Hugenholtz P."/>
            <person name="Woyke T."/>
            <person name="Klenk H.P."/>
            <person name="Kyrpides N.C."/>
        </authorList>
    </citation>
    <scope>NUCLEOTIDE SEQUENCE</scope>
    <source>
        <strain evidence="7">ATCC 700263 / DSM 8902 / Z-7692</strain>
    </source>
</reference>
<dbReference type="GO" id="GO:0006542">
    <property type="term" value="P:glutamine biosynthetic process"/>
    <property type="evidence" value="ECO:0007669"/>
    <property type="project" value="InterPro"/>
</dbReference>
<dbReference type="GO" id="GO:0005737">
    <property type="term" value="C:cytoplasm"/>
    <property type="evidence" value="ECO:0007669"/>
    <property type="project" value="TreeGrafter"/>
</dbReference>
<evidence type="ECO:0000259" key="4">
    <source>
        <dbReference type="PROSITE" id="PS51986"/>
    </source>
</evidence>
<dbReference type="SUPFAM" id="SSF54368">
    <property type="entry name" value="Glutamine synthetase, N-terminal domain"/>
    <property type="match status" value="1"/>
</dbReference>
<dbReference type="AlphaFoldDB" id="H9UID5"/>
<evidence type="ECO:0000313" key="7">
    <source>
        <dbReference type="Proteomes" id="UP000007383"/>
    </source>
</evidence>
<dbReference type="GO" id="GO:0004356">
    <property type="term" value="F:glutamine synthetase activity"/>
    <property type="evidence" value="ECO:0007669"/>
    <property type="project" value="InterPro"/>
</dbReference>
<evidence type="ECO:0000256" key="2">
    <source>
        <dbReference type="PROSITE-ProRule" id="PRU01330"/>
    </source>
</evidence>
<accession>H9UID5</accession>
<name>H9UID5_SPIAZ</name>
<dbReference type="Pfam" id="PF03951">
    <property type="entry name" value="Gln-synt_N"/>
    <property type="match status" value="1"/>
</dbReference>
<sequence length="452" mass="50723">MKLGAYNGNIEDIDYLDLMMLDIYGAIRSVTIPKSHISPAVLKEGIGFDASNYGFADVSKSDMVAIPDMSTAFTEERPDGLILHTLCDVRTMDGDIFEYYPRNVIKNALAYLRREKIADDAQVLMELEFHVLEDVAYATDYAHSYFRLQSAEGIGPDFYDLPRFNIHRGYHRHYPDDRYFDLRNQMVRALTAVGIPVKYHHHEVGAAQLEIEFDFLSIAEAADKVAIAKWIIRNIAAENQVFVTFMPKPINKTPGNGMHVHQYLSRNGEPTFSGDGMFGLSTEALCYTAGLLEHSLSGSLLGFTNPSTNSFKRLVPGYEAPVCATFAKASREAAVRIPGYLSRGSERIEYRTGDATANPHYMLAAMLLAGIDGIQRKLDPVAAGYADASLAEDRRFPLDLHSVMQGLLRDNDYLRPAFPQELIEMWSSMKLSEATHVYHAPTPEEYELYFNV</sequence>
<dbReference type="Gene3D" id="3.10.20.70">
    <property type="entry name" value="Glutamine synthetase, N-terminal domain"/>
    <property type="match status" value="1"/>
</dbReference>
<dbReference type="InterPro" id="IPR008146">
    <property type="entry name" value="Gln_synth_cat_dom"/>
</dbReference>
<dbReference type="Gene3D" id="3.30.590.10">
    <property type="entry name" value="Glutamine synthetase/guanido kinase, catalytic domain"/>
    <property type="match status" value="1"/>
</dbReference>
<gene>
    <name evidence="6" type="ordered locus">Spiaf_1199</name>
</gene>
<dbReference type="InterPro" id="IPR036651">
    <property type="entry name" value="Gln_synt_N_sf"/>
</dbReference>
<evidence type="ECO:0000256" key="3">
    <source>
        <dbReference type="RuleBase" id="RU000384"/>
    </source>
</evidence>
<dbReference type="PATRIC" id="fig|889378.3.peg.1200"/>
<dbReference type="GO" id="GO:0019740">
    <property type="term" value="P:nitrogen utilization"/>
    <property type="evidence" value="ECO:0007669"/>
    <property type="project" value="TreeGrafter"/>
</dbReference>
<dbReference type="eggNOG" id="COG0174">
    <property type="taxonomic scope" value="Bacteria"/>
</dbReference>
<evidence type="ECO:0000256" key="1">
    <source>
        <dbReference type="ARBA" id="ARBA00009897"/>
    </source>
</evidence>